<name>A0A4Q1BBU7_TREME</name>
<dbReference type="InParanoid" id="A0A4Q1BBU7"/>
<dbReference type="EMBL" id="SDIL01000102">
    <property type="protein sequence ID" value="RXK36298.1"/>
    <property type="molecule type" value="Genomic_DNA"/>
</dbReference>
<feature type="compositionally biased region" description="Basic and acidic residues" evidence="1">
    <location>
        <begin position="47"/>
        <end position="70"/>
    </location>
</feature>
<dbReference type="PROSITE" id="PS50090">
    <property type="entry name" value="MYB_LIKE"/>
    <property type="match status" value="1"/>
</dbReference>
<feature type="region of interest" description="Disordered" evidence="1">
    <location>
        <begin position="1"/>
        <end position="83"/>
    </location>
</feature>
<feature type="compositionally biased region" description="Basic and acidic residues" evidence="1">
    <location>
        <begin position="7"/>
        <end position="20"/>
    </location>
</feature>
<feature type="compositionally biased region" description="Gly residues" evidence="1">
    <location>
        <begin position="29"/>
        <end position="42"/>
    </location>
</feature>
<evidence type="ECO:0000259" key="2">
    <source>
        <dbReference type="PROSITE" id="PS50090"/>
    </source>
</evidence>
<organism evidence="3 4">
    <name type="scientific">Tremella mesenterica</name>
    <name type="common">Jelly fungus</name>
    <dbReference type="NCBI Taxonomy" id="5217"/>
    <lineage>
        <taxon>Eukaryota</taxon>
        <taxon>Fungi</taxon>
        <taxon>Dikarya</taxon>
        <taxon>Basidiomycota</taxon>
        <taxon>Agaricomycotina</taxon>
        <taxon>Tremellomycetes</taxon>
        <taxon>Tremellales</taxon>
        <taxon>Tremellaceae</taxon>
        <taxon>Tremella</taxon>
    </lineage>
</organism>
<accession>A0A4Q1BBU7</accession>
<sequence length="83" mass="8892">MPSVKSESPRTPKKEKKPYDHPNSSSGSKGSGGGAGGGGGGSAVKWSQEDKAMVFDHVRQNGEKDWDKACPGKTSQQCREQWK</sequence>
<dbReference type="Proteomes" id="UP000289152">
    <property type="component" value="Unassembled WGS sequence"/>
</dbReference>
<dbReference type="InterPro" id="IPR001005">
    <property type="entry name" value="SANT/Myb"/>
</dbReference>
<keyword evidence="4" id="KW-1185">Reference proteome</keyword>
<dbReference type="STRING" id="5217.A0A4Q1BBU7"/>
<dbReference type="InterPro" id="IPR009057">
    <property type="entry name" value="Homeodomain-like_sf"/>
</dbReference>
<evidence type="ECO:0000256" key="1">
    <source>
        <dbReference type="SAM" id="MobiDB-lite"/>
    </source>
</evidence>
<feature type="domain" description="Myb-like" evidence="2">
    <location>
        <begin position="45"/>
        <end position="83"/>
    </location>
</feature>
<dbReference type="SUPFAM" id="SSF46689">
    <property type="entry name" value="Homeodomain-like"/>
    <property type="match status" value="1"/>
</dbReference>
<protein>
    <recommendedName>
        <fullName evidence="2">Myb-like domain-containing protein</fullName>
    </recommendedName>
</protein>
<gene>
    <name evidence="3" type="ORF">M231_06434</name>
</gene>
<comment type="caution">
    <text evidence="3">The sequence shown here is derived from an EMBL/GenBank/DDBJ whole genome shotgun (WGS) entry which is preliminary data.</text>
</comment>
<evidence type="ECO:0000313" key="4">
    <source>
        <dbReference type="Proteomes" id="UP000289152"/>
    </source>
</evidence>
<evidence type="ECO:0000313" key="3">
    <source>
        <dbReference type="EMBL" id="RXK36298.1"/>
    </source>
</evidence>
<feature type="compositionally biased region" description="Polar residues" evidence="1">
    <location>
        <begin position="73"/>
        <end position="83"/>
    </location>
</feature>
<dbReference type="Gene3D" id="1.10.10.60">
    <property type="entry name" value="Homeodomain-like"/>
    <property type="match status" value="1"/>
</dbReference>
<dbReference type="AlphaFoldDB" id="A0A4Q1BBU7"/>
<proteinExistence type="predicted"/>
<dbReference type="CDD" id="cd00167">
    <property type="entry name" value="SANT"/>
    <property type="match status" value="1"/>
</dbReference>
<reference evidence="3 4" key="1">
    <citation type="submission" date="2016-06" db="EMBL/GenBank/DDBJ databases">
        <title>Evolution of pathogenesis and genome organization in the Tremellales.</title>
        <authorList>
            <person name="Cuomo C."/>
            <person name="Litvintseva A."/>
            <person name="Heitman J."/>
            <person name="Chen Y."/>
            <person name="Sun S."/>
            <person name="Springer D."/>
            <person name="Dromer F."/>
            <person name="Young S."/>
            <person name="Zeng Q."/>
            <person name="Chapman S."/>
            <person name="Gujja S."/>
            <person name="Saif S."/>
            <person name="Birren B."/>
        </authorList>
    </citation>
    <scope>NUCLEOTIDE SEQUENCE [LARGE SCALE GENOMIC DNA]</scope>
    <source>
        <strain evidence="3 4">ATCC 28783</strain>
    </source>
</reference>
<dbReference type="OrthoDB" id="2143914at2759"/>